<dbReference type="InterPro" id="IPR051532">
    <property type="entry name" value="Ester_Hydrolysis_Enzymes"/>
</dbReference>
<gene>
    <name evidence="2" type="ORF">KSF_059510</name>
</gene>
<evidence type="ECO:0000313" key="2">
    <source>
        <dbReference type="EMBL" id="GHO95903.1"/>
    </source>
</evidence>
<protein>
    <submittedName>
        <fullName evidence="2">Lysophospholipase</fullName>
    </submittedName>
</protein>
<accession>A0A8J3N4X0</accession>
<evidence type="ECO:0000313" key="3">
    <source>
        <dbReference type="Proteomes" id="UP000597444"/>
    </source>
</evidence>
<dbReference type="EMBL" id="BNJK01000001">
    <property type="protein sequence ID" value="GHO95903.1"/>
    <property type="molecule type" value="Genomic_DNA"/>
</dbReference>
<dbReference type="AlphaFoldDB" id="A0A8J3N4X0"/>
<reference evidence="2" key="1">
    <citation type="submission" date="2020-10" db="EMBL/GenBank/DDBJ databases">
        <title>Taxonomic study of unclassified bacteria belonging to the class Ktedonobacteria.</title>
        <authorList>
            <person name="Yabe S."/>
            <person name="Wang C.M."/>
            <person name="Zheng Y."/>
            <person name="Sakai Y."/>
            <person name="Cavaletti L."/>
            <person name="Monciardini P."/>
            <person name="Donadio S."/>
        </authorList>
    </citation>
    <scope>NUCLEOTIDE SEQUENCE</scope>
    <source>
        <strain evidence="2">ID150040</strain>
    </source>
</reference>
<organism evidence="2 3">
    <name type="scientific">Reticulibacter mediterranei</name>
    <dbReference type="NCBI Taxonomy" id="2778369"/>
    <lineage>
        <taxon>Bacteria</taxon>
        <taxon>Bacillati</taxon>
        <taxon>Chloroflexota</taxon>
        <taxon>Ktedonobacteria</taxon>
        <taxon>Ktedonobacterales</taxon>
        <taxon>Reticulibacteraceae</taxon>
        <taxon>Reticulibacter</taxon>
    </lineage>
</organism>
<dbReference type="GO" id="GO:0004622">
    <property type="term" value="F:phosphatidylcholine lysophospholipase activity"/>
    <property type="evidence" value="ECO:0007669"/>
    <property type="project" value="TreeGrafter"/>
</dbReference>
<dbReference type="Pfam" id="PF13472">
    <property type="entry name" value="Lipase_GDSL_2"/>
    <property type="match status" value="1"/>
</dbReference>
<proteinExistence type="predicted"/>
<dbReference type="InterPro" id="IPR013830">
    <property type="entry name" value="SGNH_hydro"/>
</dbReference>
<dbReference type="InterPro" id="IPR036514">
    <property type="entry name" value="SGNH_hydro_sf"/>
</dbReference>
<feature type="domain" description="SGNH hydrolase-type esterase" evidence="1">
    <location>
        <begin position="60"/>
        <end position="237"/>
    </location>
</feature>
<dbReference type="PANTHER" id="PTHR30383">
    <property type="entry name" value="THIOESTERASE 1/PROTEASE 1/LYSOPHOSPHOLIPASE L1"/>
    <property type="match status" value="1"/>
</dbReference>
<dbReference type="PROSITE" id="PS51257">
    <property type="entry name" value="PROKAR_LIPOPROTEIN"/>
    <property type="match status" value="1"/>
</dbReference>
<dbReference type="PANTHER" id="PTHR30383:SF5">
    <property type="entry name" value="SGNH HYDROLASE-TYPE ESTERASE DOMAIN-CONTAINING PROTEIN"/>
    <property type="match status" value="1"/>
</dbReference>
<name>A0A8J3N4X0_9CHLR</name>
<dbReference type="Gene3D" id="3.40.50.1110">
    <property type="entry name" value="SGNH hydrolase"/>
    <property type="match status" value="1"/>
</dbReference>
<evidence type="ECO:0000259" key="1">
    <source>
        <dbReference type="Pfam" id="PF13472"/>
    </source>
</evidence>
<sequence length="254" mass="28335">MAVRRQGKVEYSQYHRPMRYGVLLLTLLLCFLSGCGLLPAQTTNKRDATPQTRHQLTYVAIGASDTFGFGSSDPYNQNWATDLAGKLGPRYHLINLGIPSMHLHDALTSELPVALDAHPDLVTIWLAVNDLADNVPVQSYARDLDMLLQRLQANNPQVHIAIANVPDLTLLPHFAKQAAADPQALQQSILAYNTVIAAAARQHHTILIDLSQERYDLQHHPEYISDDGLHPTRLGYEQLALIFYEALQTAKYIN</sequence>
<keyword evidence="3" id="KW-1185">Reference proteome</keyword>
<dbReference type="SUPFAM" id="SSF52266">
    <property type="entry name" value="SGNH hydrolase"/>
    <property type="match status" value="1"/>
</dbReference>
<comment type="caution">
    <text evidence="2">The sequence shown here is derived from an EMBL/GenBank/DDBJ whole genome shotgun (WGS) entry which is preliminary data.</text>
</comment>
<dbReference type="Proteomes" id="UP000597444">
    <property type="component" value="Unassembled WGS sequence"/>
</dbReference>